<evidence type="ECO:0000313" key="3">
    <source>
        <dbReference type="Proteomes" id="UP001214017"/>
    </source>
</evidence>
<keyword evidence="1" id="KW-0472">Membrane</keyword>
<dbReference type="RefSeq" id="WP_255342287.1">
    <property type="nucleotide sequence ID" value="NZ_CAKJZI010000002.1"/>
</dbReference>
<evidence type="ECO:0000313" key="2">
    <source>
        <dbReference type="EMBL" id="MDC2409771.1"/>
    </source>
</evidence>
<organism evidence="2 3">
    <name type="scientific">Bacteroides ovatus</name>
    <dbReference type="NCBI Taxonomy" id="28116"/>
    <lineage>
        <taxon>Bacteria</taxon>
        <taxon>Pseudomonadati</taxon>
        <taxon>Bacteroidota</taxon>
        <taxon>Bacteroidia</taxon>
        <taxon>Bacteroidales</taxon>
        <taxon>Bacteroidaceae</taxon>
        <taxon>Bacteroides</taxon>
    </lineage>
</organism>
<keyword evidence="1" id="KW-1133">Transmembrane helix</keyword>
<dbReference type="Proteomes" id="UP001214017">
    <property type="component" value="Unassembled WGS sequence"/>
</dbReference>
<dbReference type="AlphaFoldDB" id="A0AAP3SUU2"/>
<protein>
    <submittedName>
        <fullName evidence="2">Uncharacterized protein</fullName>
    </submittedName>
</protein>
<comment type="caution">
    <text evidence="2">The sequence shown here is derived from an EMBL/GenBank/DDBJ whole genome shotgun (WGS) entry which is preliminary data.</text>
</comment>
<name>A0AAP3SUU2_BACOV</name>
<accession>A0AAP3SUU2</accession>
<evidence type="ECO:0000256" key="1">
    <source>
        <dbReference type="SAM" id="Phobius"/>
    </source>
</evidence>
<proteinExistence type="predicted"/>
<gene>
    <name evidence="2" type="ORF">PO240_18030</name>
</gene>
<keyword evidence="1" id="KW-0812">Transmembrane</keyword>
<dbReference type="EMBL" id="JAQNWR010000013">
    <property type="protein sequence ID" value="MDC2409771.1"/>
    <property type="molecule type" value="Genomic_DNA"/>
</dbReference>
<feature type="transmembrane region" description="Helical" evidence="1">
    <location>
        <begin position="12"/>
        <end position="29"/>
    </location>
</feature>
<sequence>MFSIRAARTSFVFGVIVAWTLAIIGFTSFEDGINYLVIGI</sequence>
<reference evidence="2" key="1">
    <citation type="submission" date="2022-10" db="EMBL/GenBank/DDBJ databases">
        <title>Human gut microbiome strain richness.</title>
        <authorList>
            <person name="Chen-Liaw A."/>
        </authorList>
    </citation>
    <scope>NUCLEOTIDE SEQUENCE</scope>
    <source>
        <strain evidence="2">F7_m1001271B151109d0_201107</strain>
    </source>
</reference>